<name>A8ZK46_ACAM1</name>
<dbReference type="AlphaFoldDB" id="A8ZK46"/>
<sequence>MFEKERLMILIKSDLKSVFSINKDLLFQMNRNVTLNL</sequence>
<evidence type="ECO:0000313" key="2">
    <source>
        <dbReference type="Proteomes" id="UP000000268"/>
    </source>
</evidence>
<dbReference type="Proteomes" id="UP000000268">
    <property type="component" value="Plasmid pREB1"/>
</dbReference>
<dbReference type="HOGENOM" id="CLU_3338776_0_0_3"/>
<organism evidence="1 2">
    <name type="scientific">Acaryochloris marina (strain MBIC 11017)</name>
    <dbReference type="NCBI Taxonomy" id="329726"/>
    <lineage>
        <taxon>Bacteria</taxon>
        <taxon>Bacillati</taxon>
        <taxon>Cyanobacteriota</taxon>
        <taxon>Cyanophyceae</taxon>
        <taxon>Acaryochloridales</taxon>
        <taxon>Acaryochloridaceae</taxon>
        <taxon>Acaryochloris</taxon>
    </lineage>
</organism>
<proteinExistence type="predicted"/>
<keyword evidence="2" id="KW-1185">Reference proteome</keyword>
<dbReference type="KEGG" id="amr:AM1_A0037"/>
<geneLocation type="plasmid" evidence="1 2">
    <name>pREB1</name>
</geneLocation>
<keyword evidence="1" id="KW-0614">Plasmid</keyword>
<reference evidence="1 2" key="1">
    <citation type="journal article" date="2008" name="Proc. Natl. Acad. Sci. U.S.A.">
        <title>Niche adaptation and genome expansion in the chlorophyll d-producing cyanobacterium Acaryochloris marina.</title>
        <authorList>
            <person name="Swingley W.D."/>
            <person name="Chen M."/>
            <person name="Cheung P.C."/>
            <person name="Conrad A.L."/>
            <person name="Dejesa L.C."/>
            <person name="Hao J."/>
            <person name="Honchak B.M."/>
            <person name="Karbach L.E."/>
            <person name="Kurdoglu A."/>
            <person name="Lahiri S."/>
            <person name="Mastrian S.D."/>
            <person name="Miyashita H."/>
            <person name="Page L."/>
            <person name="Ramakrishna P."/>
            <person name="Satoh S."/>
            <person name="Sattley W.M."/>
            <person name="Shimada Y."/>
            <person name="Taylor H.L."/>
            <person name="Tomo T."/>
            <person name="Tsuchiya T."/>
            <person name="Wang Z.T."/>
            <person name="Raymond J."/>
            <person name="Mimuro M."/>
            <person name="Blankenship R.E."/>
            <person name="Touchman J.W."/>
        </authorList>
    </citation>
    <scope>NUCLEOTIDE SEQUENCE [LARGE SCALE GENOMIC DNA]</scope>
    <source>
        <strain evidence="2">MBIC 11017</strain>
        <plasmid evidence="2">Plasmid pREB1</plasmid>
    </source>
</reference>
<accession>A8ZK46</accession>
<dbReference type="EMBL" id="CP000838">
    <property type="protein sequence ID" value="ABW31546.1"/>
    <property type="molecule type" value="Genomic_DNA"/>
</dbReference>
<evidence type="ECO:0000313" key="1">
    <source>
        <dbReference type="EMBL" id="ABW31546.1"/>
    </source>
</evidence>
<protein>
    <submittedName>
        <fullName evidence="1">Uncharacterized protein</fullName>
    </submittedName>
</protein>
<gene>
    <name evidence="1" type="ordered locus">AM1_A0037</name>
</gene>